<dbReference type="Proteomes" id="UP000030651">
    <property type="component" value="Unassembled WGS sequence"/>
</dbReference>
<dbReference type="KEGG" id="pfy:PFICI_01339"/>
<sequence>MKQSEVVSAAPKGFFTIPNAAAGATSLSSAVENSATSVLTAPSATTTASAQGFQPIALSSSASLATSALESSVSSALTSALASVLTSDLSQTLATSELLSNNATAALTPLGSAGGAATATATATAVNSPLQPLPGSSVAATASLQPLNGAEGSASTTTAAGLEPLSNAAADATSTSLKPLGGTEAATSLQPLSSITGSAQSAATTFFQSGRAGASGTVTATNGFNSAVASSVLTAKAATNVMLPWMLSVVLAGITACLLP</sequence>
<protein>
    <submittedName>
        <fullName evidence="1">Uncharacterized protein</fullName>
    </submittedName>
</protein>
<dbReference type="AlphaFoldDB" id="W3XQG6"/>
<dbReference type="InParanoid" id="W3XQG6"/>
<reference evidence="2" key="1">
    <citation type="journal article" date="2015" name="BMC Genomics">
        <title>Genomic and transcriptomic analysis of the endophytic fungus Pestalotiopsis fici reveals its lifestyle and high potential for synthesis of natural products.</title>
        <authorList>
            <person name="Wang X."/>
            <person name="Zhang X."/>
            <person name="Liu L."/>
            <person name="Xiang M."/>
            <person name="Wang W."/>
            <person name="Sun X."/>
            <person name="Che Y."/>
            <person name="Guo L."/>
            <person name="Liu G."/>
            <person name="Guo L."/>
            <person name="Wang C."/>
            <person name="Yin W.B."/>
            <person name="Stadler M."/>
            <person name="Zhang X."/>
            <person name="Liu X."/>
        </authorList>
    </citation>
    <scope>NUCLEOTIDE SEQUENCE [LARGE SCALE GENOMIC DNA]</scope>
    <source>
        <strain evidence="2">W106-1 / CGMCC3.15140</strain>
    </source>
</reference>
<proteinExistence type="predicted"/>
<dbReference type="HOGENOM" id="CLU_1070000_0_0_1"/>
<dbReference type="EMBL" id="KI912109">
    <property type="protein sequence ID" value="ETS87511.1"/>
    <property type="molecule type" value="Genomic_DNA"/>
</dbReference>
<name>W3XQG6_PESFW</name>
<organism evidence="1 2">
    <name type="scientific">Pestalotiopsis fici (strain W106-1 / CGMCC3.15140)</name>
    <dbReference type="NCBI Taxonomy" id="1229662"/>
    <lineage>
        <taxon>Eukaryota</taxon>
        <taxon>Fungi</taxon>
        <taxon>Dikarya</taxon>
        <taxon>Ascomycota</taxon>
        <taxon>Pezizomycotina</taxon>
        <taxon>Sordariomycetes</taxon>
        <taxon>Xylariomycetidae</taxon>
        <taxon>Amphisphaeriales</taxon>
        <taxon>Sporocadaceae</taxon>
        <taxon>Pestalotiopsis</taxon>
    </lineage>
</organism>
<keyword evidence="2" id="KW-1185">Reference proteome</keyword>
<dbReference type="GeneID" id="19266352"/>
<evidence type="ECO:0000313" key="1">
    <source>
        <dbReference type="EMBL" id="ETS87511.1"/>
    </source>
</evidence>
<dbReference type="RefSeq" id="XP_007828111.1">
    <property type="nucleotide sequence ID" value="XM_007829920.1"/>
</dbReference>
<gene>
    <name evidence="1" type="ORF">PFICI_01339</name>
</gene>
<evidence type="ECO:0000313" key="2">
    <source>
        <dbReference type="Proteomes" id="UP000030651"/>
    </source>
</evidence>
<accession>W3XQG6</accession>